<comment type="similarity">
    <text evidence="7">Belongs to the ATPase delta chain family.</text>
</comment>
<keyword evidence="5 7" id="KW-0472">Membrane</keyword>
<name>A0A8H9KTV7_9SPHI</name>
<dbReference type="GO" id="GO:0005886">
    <property type="term" value="C:plasma membrane"/>
    <property type="evidence" value="ECO:0007669"/>
    <property type="project" value="UniProtKB-SubCell"/>
</dbReference>
<dbReference type="HAMAP" id="MF_01416">
    <property type="entry name" value="ATP_synth_delta_bact"/>
    <property type="match status" value="1"/>
</dbReference>
<accession>A0A8H9KTV7</accession>
<sequence>MSVFKVASRYAKSLIDLSQEQQSLDAVKADIEGVIAIIKSNTELQAVLNNPIIKTDKKLAILKALFQDKVKPEILEFFNIMVRKGRAEIVYATALEFIREYNEVKGIVHAEVISASPLSETNLQALKQEISSQINAEVILANKVDKSLIGGFIVKVGDRQIDASIQGKLNKLERHFEVQGV</sequence>
<evidence type="ECO:0000256" key="7">
    <source>
        <dbReference type="HAMAP-Rule" id="MF_01416"/>
    </source>
</evidence>
<dbReference type="Gene3D" id="1.10.520.20">
    <property type="entry name" value="N-terminal domain of the delta subunit of the F1F0-ATP synthase"/>
    <property type="match status" value="1"/>
</dbReference>
<comment type="subcellular location">
    <subcellularLocation>
        <location evidence="7">Cell membrane</location>
        <topology evidence="7">Peripheral membrane protein</topology>
    </subcellularLocation>
    <subcellularLocation>
        <location evidence="1">Membrane</location>
    </subcellularLocation>
</comment>
<evidence type="ECO:0000256" key="3">
    <source>
        <dbReference type="ARBA" id="ARBA00022781"/>
    </source>
</evidence>
<keyword evidence="9" id="KW-1185">Reference proteome</keyword>
<evidence type="ECO:0000256" key="6">
    <source>
        <dbReference type="ARBA" id="ARBA00023310"/>
    </source>
</evidence>
<comment type="caution">
    <text evidence="8">The sequence shown here is derived from an EMBL/GenBank/DDBJ whole genome shotgun (WGS) entry which is preliminary data.</text>
</comment>
<dbReference type="GO" id="GO:0046933">
    <property type="term" value="F:proton-transporting ATP synthase activity, rotational mechanism"/>
    <property type="evidence" value="ECO:0007669"/>
    <property type="project" value="UniProtKB-UniRule"/>
</dbReference>
<evidence type="ECO:0000313" key="8">
    <source>
        <dbReference type="EMBL" id="GGE06278.1"/>
    </source>
</evidence>
<keyword evidence="3 7" id="KW-0375">Hydrogen ion transport</keyword>
<dbReference type="PRINTS" id="PR00125">
    <property type="entry name" value="ATPASEDELTA"/>
</dbReference>
<dbReference type="EMBL" id="BMKM01000001">
    <property type="protein sequence ID" value="GGE06278.1"/>
    <property type="molecule type" value="Genomic_DNA"/>
</dbReference>
<comment type="function">
    <text evidence="7">This protein is part of the stalk that links CF(0) to CF(1). It either transmits conformational changes from CF(0) to CF(1) or is implicated in proton conduction.</text>
</comment>
<evidence type="ECO:0000256" key="1">
    <source>
        <dbReference type="ARBA" id="ARBA00004370"/>
    </source>
</evidence>
<reference evidence="8" key="2">
    <citation type="submission" date="2020-09" db="EMBL/GenBank/DDBJ databases">
        <authorList>
            <person name="Sun Q."/>
            <person name="Zhou Y."/>
        </authorList>
    </citation>
    <scope>NUCLEOTIDE SEQUENCE</scope>
    <source>
        <strain evidence="8">CGMCC 1.15966</strain>
    </source>
</reference>
<evidence type="ECO:0000256" key="4">
    <source>
        <dbReference type="ARBA" id="ARBA00023065"/>
    </source>
</evidence>
<protein>
    <recommendedName>
        <fullName evidence="7">ATP synthase subunit delta</fullName>
    </recommendedName>
    <alternativeName>
        <fullName evidence="7">ATP synthase F(1) sector subunit delta</fullName>
    </alternativeName>
    <alternativeName>
        <fullName evidence="7">F-type ATPase subunit delta</fullName>
        <shortName evidence="7">F-ATPase subunit delta</shortName>
    </alternativeName>
</protein>
<gene>
    <name evidence="7 8" type="primary">atpH</name>
    <name evidence="8" type="ORF">GCM10011516_00030</name>
</gene>
<keyword evidence="6 7" id="KW-0066">ATP synthesis</keyword>
<dbReference type="AlphaFoldDB" id="A0A8H9KTV7"/>
<dbReference type="InterPro" id="IPR026015">
    <property type="entry name" value="ATP_synth_OSCP/delta_N_sf"/>
</dbReference>
<dbReference type="RefSeq" id="WP_094255321.1">
    <property type="nucleotide sequence ID" value="NZ_BMKM01000001.1"/>
</dbReference>
<dbReference type="PROSITE" id="PS00389">
    <property type="entry name" value="ATPASE_DELTA"/>
    <property type="match status" value="1"/>
</dbReference>
<proteinExistence type="inferred from homology"/>
<evidence type="ECO:0000256" key="2">
    <source>
        <dbReference type="ARBA" id="ARBA00022448"/>
    </source>
</evidence>
<dbReference type="InterPro" id="IPR000711">
    <property type="entry name" value="ATPase_OSCP/dsu"/>
</dbReference>
<dbReference type="PANTHER" id="PTHR11910">
    <property type="entry name" value="ATP SYNTHASE DELTA CHAIN"/>
    <property type="match status" value="1"/>
</dbReference>
<dbReference type="Proteomes" id="UP000614460">
    <property type="component" value="Unassembled WGS sequence"/>
</dbReference>
<keyword evidence="4 7" id="KW-0406">Ion transport</keyword>
<keyword evidence="7" id="KW-0139">CF(1)</keyword>
<evidence type="ECO:0000313" key="9">
    <source>
        <dbReference type="Proteomes" id="UP000614460"/>
    </source>
</evidence>
<evidence type="ECO:0000256" key="5">
    <source>
        <dbReference type="ARBA" id="ARBA00023136"/>
    </source>
</evidence>
<organism evidence="8 9">
    <name type="scientific">Sphingobacterium cellulitidis</name>
    <dbReference type="NCBI Taxonomy" id="1768011"/>
    <lineage>
        <taxon>Bacteria</taxon>
        <taxon>Pseudomonadati</taxon>
        <taxon>Bacteroidota</taxon>
        <taxon>Sphingobacteriia</taxon>
        <taxon>Sphingobacteriales</taxon>
        <taxon>Sphingobacteriaceae</taxon>
        <taxon>Sphingobacterium</taxon>
    </lineage>
</organism>
<dbReference type="InterPro" id="IPR020781">
    <property type="entry name" value="ATPase_OSCP/d_CS"/>
</dbReference>
<keyword evidence="2 7" id="KW-0813">Transport</keyword>
<dbReference type="SUPFAM" id="SSF47928">
    <property type="entry name" value="N-terminal domain of the delta subunit of the F1F0-ATP synthase"/>
    <property type="match status" value="1"/>
</dbReference>
<reference evidence="8" key="1">
    <citation type="journal article" date="2014" name="Int. J. Syst. Evol. Microbiol.">
        <title>Complete genome sequence of Corynebacterium casei LMG S-19264T (=DSM 44701T), isolated from a smear-ripened cheese.</title>
        <authorList>
            <consortium name="US DOE Joint Genome Institute (JGI-PGF)"/>
            <person name="Walter F."/>
            <person name="Albersmeier A."/>
            <person name="Kalinowski J."/>
            <person name="Ruckert C."/>
        </authorList>
    </citation>
    <scope>NUCLEOTIDE SEQUENCE</scope>
    <source>
        <strain evidence="8">CGMCC 1.15966</strain>
    </source>
</reference>
<comment type="function">
    <text evidence="7">F(1)F(0) ATP synthase produces ATP from ADP in the presence of a proton or sodium gradient. F-type ATPases consist of two structural domains, F(1) containing the extramembraneous catalytic core and F(0) containing the membrane proton channel, linked together by a central stalk and a peripheral stalk. During catalysis, ATP synthesis in the catalytic domain of F(1) is coupled via a rotary mechanism of the central stalk subunits to proton translocation.</text>
</comment>
<dbReference type="GO" id="GO:0045259">
    <property type="term" value="C:proton-transporting ATP synthase complex"/>
    <property type="evidence" value="ECO:0007669"/>
    <property type="project" value="UniProtKB-KW"/>
</dbReference>
<dbReference type="NCBIfam" id="TIGR01145">
    <property type="entry name" value="ATP_synt_delta"/>
    <property type="match status" value="1"/>
</dbReference>
<dbReference type="Pfam" id="PF00213">
    <property type="entry name" value="OSCP"/>
    <property type="match status" value="1"/>
</dbReference>
<keyword evidence="7" id="KW-1003">Cell membrane</keyword>